<reference evidence="2" key="1">
    <citation type="journal article" date="2019" name="Int. J. Syst. Evol. Microbiol.">
        <title>The Global Catalogue of Microorganisms (GCM) 10K type strain sequencing project: providing services to taxonomists for standard genome sequencing and annotation.</title>
        <authorList>
            <consortium name="The Broad Institute Genomics Platform"/>
            <consortium name="The Broad Institute Genome Sequencing Center for Infectious Disease"/>
            <person name="Wu L."/>
            <person name="Ma J."/>
        </authorList>
    </citation>
    <scope>NUCLEOTIDE SEQUENCE [LARGE SCALE GENOMIC DNA]</scope>
    <source>
        <strain evidence="2">JCM 16953</strain>
    </source>
</reference>
<dbReference type="RefSeq" id="WP_344774838.1">
    <property type="nucleotide sequence ID" value="NZ_BAABAH010000005.1"/>
</dbReference>
<comment type="caution">
    <text evidence="1">The sequence shown here is derived from an EMBL/GenBank/DDBJ whole genome shotgun (WGS) entry which is preliminary data.</text>
</comment>
<evidence type="ECO:0000313" key="2">
    <source>
        <dbReference type="Proteomes" id="UP001501821"/>
    </source>
</evidence>
<evidence type="ECO:0008006" key="3">
    <source>
        <dbReference type="Google" id="ProtNLM"/>
    </source>
</evidence>
<dbReference type="Proteomes" id="UP001501821">
    <property type="component" value="Unassembled WGS sequence"/>
</dbReference>
<evidence type="ECO:0000313" key="1">
    <source>
        <dbReference type="EMBL" id="GAA3817890.1"/>
    </source>
</evidence>
<proteinExistence type="predicted"/>
<name>A0ABP7IGN6_9ACTN</name>
<organism evidence="1 2">
    <name type="scientific">Nocardioides panacisoli</name>
    <dbReference type="NCBI Taxonomy" id="627624"/>
    <lineage>
        <taxon>Bacteria</taxon>
        <taxon>Bacillati</taxon>
        <taxon>Actinomycetota</taxon>
        <taxon>Actinomycetes</taxon>
        <taxon>Propionibacteriales</taxon>
        <taxon>Nocardioidaceae</taxon>
        <taxon>Nocardioides</taxon>
    </lineage>
</organism>
<dbReference type="EMBL" id="BAABAH010000005">
    <property type="protein sequence ID" value="GAA3817890.1"/>
    <property type="molecule type" value="Genomic_DNA"/>
</dbReference>
<sequence>MTVYPSPPVEFTIDVTYKGSVDGCLDVLQAIETLACIEAEFITASRNGKGALRIQVTSSSGIKLGLALSDLTKIHELAQSKGLTE</sequence>
<keyword evidence="2" id="KW-1185">Reference proteome</keyword>
<protein>
    <recommendedName>
        <fullName evidence="3">DUF2997 domain-containing protein</fullName>
    </recommendedName>
</protein>
<accession>A0ABP7IGN6</accession>
<gene>
    <name evidence="1" type="ORF">GCM10022242_19800</name>
</gene>